<dbReference type="AlphaFoldDB" id="A0A7U4E4Z8"/>
<evidence type="ECO:0000313" key="3">
    <source>
        <dbReference type="Proteomes" id="UP000000493"/>
    </source>
</evidence>
<dbReference type="EMBL" id="CP002859">
    <property type="protein sequence ID" value="AEI47668.1"/>
    <property type="molecule type" value="Genomic_DNA"/>
</dbReference>
<reference evidence="3" key="1">
    <citation type="submission" date="2011-06" db="EMBL/GenBank/DDBJ databases">
        <title>The complete genome of chromosome of Runella slithyformis DSM 19594.</title>
        <authorList>
            <consortium name="US DOE Joint Genome Institute (JGI-PGF)"/>
            <person name="Lucas S."/>
            <person name="Han J."/>
            <person name="Lapidus A."/>
            <person name="Bruce D."/>
            <person name="Goodwin L."/>
            <person name="Pitluck S."/>
            <person name="Peters L."/>
            <person name="Kyrpides N."/>
            <person name="Mavromatis K."/>
            <person name="Ivanova N."/>
            <person name="Ovchinnikova G."/>
            <person name="Zhang X."/>
            <person name="Misra M."/>
            <person name="Detter J.C."/>
            <person name="Tapia R."/>
            <person name="Han C."/>
            <person name="Land M."/>
            <person name="Hauser L."/>
            <person name="Markowitz V."/>
            <person name="Cheng J.-F."/>
            <person name="Hugenholtz P."/>
            <person name="Woyke T."/>
            <person name="Wu D."/>
            <person name="Tindall B."/>
            <person name="Faehrich R."/>
            <person name="Brambilla E."/>
            <person name="Klenk H.-P."/>
            <person name="Eisen J.A."/>
        </authorList>
    </citation>
    <scope>NUCLEOTIDE SEQUENCE [LARGE SCALE GENOMIC DNA]</scope>
    <source>
        <strain evidence="3">ATCC 29530 / DSM 19594 / LMG 11500 / NCIMB 11436 / LSU 4</strain>
    </source>
</reference>
<gene>
    <name evidence="2" type="ordered locus">Runsl_1241</name>
</gene>
<dbReference type="RefSeq" id="WP_013926987.1">
    <property type="nucleotide sequence ID" value="NC_015703.1"/>
</dbReference>
<keyword evidence="1" id="KW-0812">Transmembrane</keyword>
<protein>
    <submittedName>
        <fullName evidence="2">Uncharacterized protein</fullName>
    </submittedName>
</protein>
<keyword evidence="1" id="KW-0472">Membrane</keyword>
<evidence type="ECO:0000256" key="1">
    <source>
        <dbReference type="SAM" id="Phobius"/>
    </source>
</evidence>
<dbReference type="KEGG" id="rsi:Runsl_1241"/>
<name>A0A7U4E4Z8_RUNSL</name>
<organism evidence="2 3">
    <name type="scientific">Runella slithyformis (strain ATCC 29530 / DSM 19594 / LMG 11500 / NCIMB 11436 / LSU 4)</name>
    <dbReference type="NCBI Taxonomy" id="761193"/>
    <lineage>
        <taxon>Bacteria</taxon>
        <taxon>Pseudomonadati</taxon>
        <taxon>Bacteroidota</taxon>
        <taxon>Cytophagia</taxon>
        <taxon>Cytophagales</taxon>
        <taxon>Spirosomataceae</taxon>
        <taxon>Runella</taxon>
    </lineage>
</organism>
<reference evidence="2 3" key="2">
    <citation type="journal article" date="2012" name="Stand. Genomic Sci.">
        <title>Complete genome sequence of the aquatic bacterium Runella slithyformis type strain (LSU 4(T)).</title>
        <authorList>
            <person name="Copeland A."/>
            <person name="Zhang X."/>
            <person name="Misra M."/>
            <person name="Lapidus A."/>
            <person name="Nolan M."/>
            <person name="Lucas S."/>
            <person name="Deshpande S."/>
            <person name="Cheng J.F."/>
            <person name="Tapia R."/>
            <person name="Goodwin L.A."/>
            <person name="Pitluck S."/>
            <person name="Liolios K."/>
            <person name="Pagani I."/>
            <person name="Ivanova N."/>
            <person name="Mikhailova N."/>
            <person name="Pati A."/>
            <person name="Chen A."/>
            <person name="Palaniappan K."/>
            <person name="Land M."/>
            <person name="Hauser L."/>
            <person name="Pan C."/>
            <person name="Jeffries C.D."/>
            <person name="Detter J.C."/>
            <person name="Brambilla E.M."/>
            <person name="Rohde M."/>
            <person name="Djao O.D."/>
            <person name="Goker M."/>
            <person name="Sikorski J."/>
            <person name="Tindall B.J."/>
            <person name="Woyke T."/>
            <person name="Bristow J."/>
            <person name="Eisen J.A."/>
            <person name="Markowitz V."/>
            <person name="Hugenholtz P."/>
            <person name="Kyrpides N.C."/>
            <person name="Klenk H.P."/>
            <person name="Mavromatis K."/>
        </authorList>
    </citation>
    <scope>NUCLEOTIDE SEQUENCE [LARGE SCALE GENOMIC DNA]</scope>
    <source>
        <strain evidence="3">ATCC 29530 / DSM 19594 / LMG 11500 / NCIMB 11436 / LSU 4</strain>
    </source>
</reference>
<accession>A0A7U4E4Z8</accession>
<feature type="transmembrane region" description="Helical" evidence="1">
    <location>
        <begin position="185"/>
        <end position="206"/>
    </location>
</feature>
<sequence length="208" mass="22188">MARSTGNAAPAGFAAGQLRDGSVIMVLDWRDSSLPNPDITITIRTRFYKDLLFLEWQRKDKTSGAVNQDWRIASREYMGNISGGVNPSGGKYQELTDSLPYVATSAQIASALGSGVELVPVAPTNGLIPFEADADGRIKPYTAPVDQNTILQNLAKTQQQLTASVTGQTPGTPGTTGTNNTLRNVLIVTGVISMVVIIGIVIWKAVKK</sequence>
<evidence type="ECO:0000313" key="2">
    <source>
        <dbReference type="EMBL" id="AEI47668.1"/>
    </source>
</evidence>
<keyword evidence="1" id="KW-1133">Transmembrane helix</keyword>
<dbReference type="Proteomes" id="UP000000493">
    <property type="component" value="Chromosome"/>
</dbReference>
<proteinExistence type="predicted"/>
<keyword evidence="3" id="KW-1185">Reference proteome</keyword>